<protein>
    <submittedName>
        <fullName evidence="1">Uncharacterized protein</fullName>
    </submittedName>
</protein>
<proteinExistence type="predicted"/>
<organism evidence="1 2">
    <name type="scientific">Leptospira borgpetersenii str. Brem 328</name>
    <dbReference type="NCBI Taxonomy" id="1049780"/>
    <lineage>
        <taxon>Bacteria</taxon>
        <taxon>Pseudomonadati</taxon>
        <taxon>Spirochaetota</taxon>
        <taxon>Spirochaetia</taxon>
        <taxon>Leptospirales</taxon>
        <taxon>Leptospiraceae</taxon>
        <taxon>Leptospira</taxon>
    </lineage>
</organism>
<dbReference type="EMBL" id="AHMS02000023">
    <property type="protein sequence ID" value="EMN17502.1"/>
    <property type="molecule type" value="Genomic_DNA"/>
</dbReference>
<comment type="caution">
    <text evidence="1">The sequence shown here is derived from an EMBL/GenBank/DDBJ whole genome shotgun (WGS) entry which is preliminary data.</text>
</comment>
<sequence>MILRKMLSKIIDSIRISSEFFFIYEKFLMRLGKILFTEYIDRIGFITDSG</sequence>
<evidence type="ECO:0000313" key="1">
    <source>
        <dbReference type="EMBL" id="EMN17502.1"/>
    </source>
</evidence>
<name>A0ABC9SIC1_LEPBO</name>
<dbReference type="AlphaFoldDB" id="A0ABC9SIC1"/>
<gene>
    <name evidence="1" type="ORF">LEP1GSC056_3170</name>
</gene>
<evidence type="ECO:0000313" key="2">
    <source>
        <dbReference type="Proteomes" id="UP000012166"/>
    </source>
</evidence>
<dbReference type="Proteomes" id="UP000012166">
    <property type="component" value="Unassembled WGS sequence"/>
</dbReference>
<accession>A0ABC9SIC1</accession>
<reference evidence="1 2" key="1">
    <citation type="submission" date="2013-01" db="EMBL/GenBank/DDBJ databases">
        <authorList>
            <person name="Harkins D.M."/>
            <person name="Durkin A.S."/>
            <person name="Brinkac L.M."/>
            <person name="Haft D.H."/>
            <person name="Selengut J.D."/>
            <person name="Sanka R."/>
            <person name="DePew J."/>
            <person name="Purushe J."/>
            <person name="Hartskeerl R.A."/>
            <person name="Ahmed A."/>
            <person name="van der Linden H."/>
            <person name="Goris M.G.A."/>
            <person name="Vinetz J.M."/>
            <person name="Sutton G.G."/>
            <person name="Nierman W.C."/>
            <person name="Fouts D.E."/>
        </authorList>
    </citation>
    <scope>NUCLEOTIDE SEQUENCE [LARGE SCALE GENOMIC DNA]</scope>
    <source>
        <strain evidence="1 2">Brem 328</strain>
    </source>
</reference>